<organism evidence="2 3">
    <name type="scientific">Cystoisospora suis</name>
    <dbReference type="NCBI Taxonomy" id="483139"/>
    <lineage>
        <taxon>Eukaryota</taxon>
        <taxon>Sar</taxon>
        <taxon>Alveolata</taxon>
        <taxon>Apicomplexa</taxon>
        <taxon>Conoidasida</taxon>
        <taxon>Coccidia</taxon>
        <taxon>Eucoccidiorida</taxon>
        <taxon>Eimeriorina</taxon>
        <taxon>Sarcocystidae</taxon>
        <taxon>Cystoisospora</taxon>
    </lineage>
</organism>
<dbReference type="Proteomes" id="UP000221165">
    <property type="component" value="Unassembled WGS sequence"/>
</dbReference>
<dbReference type="OrthoDB" id="332374at2759"/>
<name>A0A2C6KMQ6_9APIC</name>
<evidence type="ECO:0000313" key="3">
    <source>
        <dbReference type="Proteomes" id="UP000221165"/>
    </source>
</evidence>
<sequence length="227" mass="24651">MRGHSERKLHSRVDGGSCDLRFSFSKYSLLLFCLFLSVIAQHGVAGTAGINRKVSIESCDLRTQKLVMTVNPGDKLQIRCAGAVSPIPRNIEKQCCQDAFARCSPDTLKNYEQTFPSAPAGFVFAQGDGINLPWSLKIPENAQAPYPTLSVGWYGSEVPSSSTQSVARPQTTLVLRVEPPLDEEIIATITSTISRKADAHLLFSFLTKEGIILSLAAPLLLSLSLSI</sequence>
<feature type="signal peptide" evidence="1">
    <location>
        <begin position="1"/>
        <end position="40"/>
    </location>
</feature>
<keyword evidence="1" id="KW-0732">Signal</keyword>
<dbReference type="AlphaFoldDB" id="A0A2C6KMQ6"/>
<feature type="chain" id="PRO_5012790354" evidence="1">
    <location>
        <begin position="41"/>
        <end position="227"/>
    </location>
</feature>
<proteinExistence type="predicted"/>
<dbReference type="RefSeq" id="XP_067920116.1">
    <property type="nucleotide sequence ID" value="XM_068067903.1"/>
</dbReference>
<dbReference type="VEuPathDB" id="ToxoDB:CSUI_007759"/>
<dbReference type="GeneID" id="94431114"/>
<comment type="caution">
    <text evidence="2">The sequence shown here is derived from an EMBL/GenBank/DDBJ whole genome shotgun (WGS) entry which is preliminary data.</text>
</comment>
<evidence type="ECO:0000313" key="2">
    <source>
        <dbReference type="EMBL" id="PHJ18409.1"/>
    </source>
</evidence>
<evidence type="ECO:0000256" key="1">
    <source>
        <dbReference type="SAM" id="SignalP"/>
    </source>
</evidence>
<accession>A0A2C6KMQ6</accession>
<protein>
    <submittedName>
        <fullName evidence="2">Sag-related sequence srs33</fullName>
    </submittedName>
</protein>
<dbReference type="EMBL" id="MIGC01004168">
    <property type="protein sequence ID" value="PHJ18409.1"/>
    <property type="molecule type" value="Genomic_DNA"/>
</dbReference>
<reference evidence="2 3" key="1">
    <citation type="journal article" date="2017" name="Int. J. Parasitol.">
        <title>The genome of the protozoan parasite Cystoisospora suis and a reverse vaccinology approach to identify vaccine candidates.</title>
        <authorList>
            <person name="Palmieri N."/>
            <person name="Shrestha A."/>
            <person name="Ruttkowski B."/>
            <person name="Beck T."/>
            <person name="Vogl C."/>
            <person name="Tomley F."/>
            <person name="Blake D.P."/>
            <person name="Joachim A."/>
        </authorList>
    </citation>
    <scope>NUCLEOTIDE SEQUENCE [LARGE SCALE GENOMIC DNA]</scope>
    <source>
        <strain evidence="2 3">Wien I</strain>
    </source>
</reference>
<keyword evidence="3" id="KW-1185">Reference proteome</keyword>
<gene>
    <name evidence="2" type="ORF">CSUI_007759</name>
</gene>